<dbReference type="CDD" id="cd14752">
    <property type="entry name" value="GH31_N"/>
    <property type="match status" value="1"/>
</dbReference>
<dbReference type="RefSeq" id="WP_228463423.1">
    <property type="nucleotide sequence ID" value="NZ_FNMX01000001.1"/>
</dbReference>
<dbReference type="GO" id="GO:0030246">
    <property type="term" value="F:carbohydrate binding"/>
    <property type="evidence" value="ECO:0007669"/>
    <property type="project" value="InterPro"/>
</dbReference>
<comment type="similarity">
    <text evidence="1 2">Belongs to the glycosyl hydrolase 31 family.</text>
</comment>
<comment type="caution">
    <text evidence="6">The sequence shown here is derived from an EMBL/GenBank/DDBJ whole genome shotgun (WGS) entry which is preliminary data.</text>
</comment>
<dbReference type="InterPro" id="IPR000322">
    <property type="entry name" value="Glyco_hydro_31_TIM"/>
</dbReference>
<evidence type="ECO:0000259" key="5">
    <source>
        <dbReference type="Pfam" id="PF21365"/>
    </source>
</evidence>
<dbReference type="Pfam" id="PF21365">
    <property type="entry name" value="Glyco_hydro_31_3rd"/>
    <property type="match status" value="1"/>
</dbReference>
<dbReference type="Gene3D" id="2.60.40.1180">
    <property type="entry name" value="Golgi alpha-mannosidase II"/>
    <property type="match status" value="1"/>
</dbReference>
<feature type="domain" description="Glycosyl hydrolase family 31 C-terminal" evidence="5">
    <location>
        <begin position="602"/>
        <end position="688"/>
    </location>
</feature>
<evidence type="ECO:0000313" key="6">
    <source>
        <dbReference type="EMBL" id="SDV99800.1"/>
    </source>
</evidence>
<keyword evidence="2" id="KW-0326">Glycosidase</keyword>
<dbReference type="InterPro" id="IPR025887">
    <property type="entry name" value="Glyco_hydro_31_N_dom"/>
</dbReference>
<evidence type="ECO:0000259" key="3">
    <source>
        <dbReference type="Pfam" id="PF01055"/>
    </source>
</evidence>
<keyword evidence="2" id="KW-0378">Hydrolase</keyword>
<dbReference type="PANTHER" id="PTHR43863">
    <property type="entry name" value="HYDROLASE, PUTATIVE (AFU_ORTHOLOGUE AFUA_1G03140)-RELATED"/>
    <property type="match status" value="1"/>
</dbReference>
<name>A0AAX2DKT9_LISIV</name>
<dbReference type="Pfam" id="PF01055">
    <property type="entry name" value="Glyco_hydro_31_2nd"/>
    <property type="match status" value="1"/>
</dbReference>
<evidence type="ECO:0000313" key="7">
    <source>
        <dbReference type="Proteomes" id="UP000183610"/>
    </source>
</evidence>
<dbReference type="AlphaFoldDB" id="A0AAX2DKT9"/>
<dbReference type="GO" id="GO:0004553">
    <property type="term" value="F:hydrolase activity, hydrolyzing O-glycosyl compounds"/>
    <property type="evidence" value="ECO:0007669"/>
    <property type="project" value="InterPro"/>
</dbReference>
<dbReference type="SUPFAM" id="SSF51445">
    <property type="entry name" value="(Trans)glycosidases"/>
    <property type="match status" value="1"/>
</dbReference>
<dbReference type="CDD" id="cd06593">
    <property type="entry name" value="GH31_xylosidase_YicI"/>
    <property type="match status" value="1"/>
</dbReference>
<dbReference type="SUPFAM" id="SSF51011">
    <property type="entry name" value="Glycosyl hydrolase domain"/>
    <property type="match status" value="1"/>
</dbReference>
<organism evidence="6 7">
    <name type="scientific">Listeria ivanovii</name>
    <dbReference type="NCBI Taxonomy" id="1638"/>
    <lineage>
        <taxon>Bacteria</taxon>
        <taxon>Bacillati</taxon>
        <taxon>Bacillota</taxon>
        <taxon>Bacilli</taxon>
        <taxon>Bacillales</taxon>
        <taxon>Listeriaceae</taxon>
        <taxon>Listeria</taxon>
    </lineage>
</organism>
<evidence type="ECO:0000256" key="1">
    <source>
        <dbReference type="ARBA" id="ARBA00007806"/>
    </source>
</evidence>
<evidence type="ECO:0000259" key="4">
    <source>
        <dbReference type="Pfam" id="PF13802"/>
    </source>
</evidence>
<dbReference type="Gene3D" id="3.20.20.80">
    <property type="entry name" value="Glycosidases"/>
    <property type="match status" value="1"/>
</dbReference>
<dbReference type="InterPro" id="IPR011013">
    <property type="entry name" value="Gal_mutarotase_sf_dom"/>
</dbReference>
<dbReference type="SUPFAM" id="SSF74650">
    <property type="entry name" value="Galactose mutarotase-like"/>
    <property type="match status" value="1"/>
</dbReference>
<dbReference type="EMBL" id="FNMX01000001">
    <property type="protein sequence ID" value="SDV99800.1"/>
    <property type="molecule type" value="Genomic_DNA"/>
</dbReference>
<dbReference type="Proteomes" id="UP000183610">
    <property type="component" value="Unassembled WGS sequence"/>
</dbReference>
<protein>
    <submittedName>
        <fullName evidence="6">Alpha-D-xyloside xylohydrolase</fullName>
    </submittedName>
</protein>
<evidence type="ECO:0000256" key="2">
    <source>
        <dbReference type="RuleBase" id="RU361185"/>
    </source>
</evidence>
<accession>A0AAX2DKT9</accession>
<sequence>MEEEIISKSVNGWDYQNTDRIFYKEGYYYDYAIKALDVWLEEEYVCVEVGLISGNKGLLRLSKTNAQNLFFEFKTMEGAFEMEPFYLTEKAAIRNVPSFNREADKFVITSGKLTINIAKEPFRIEIKNENKVIFSTSIKKISRQYVTPGLGHRIDANGYREAFLSWDVANDEKFYGLGEKFSSVEKSATRSTSYAMDACATNTTDLAYKAHPILLSTNGYGLLLTTAKRTHWDIGDFCFVSGTVLVEGPVLRGHIFVGDTLKDLIAEETEMQGHSEMIEPWTLGVWYSRCAYMNKEELYGVKDKLRELELPFDVLNIDVHWGKNYWYEKFWVDCCDFEWGEDKFPEPTKMFAEMMEQNVACSLWMNPYLPPGTAVYEEAVEKGYLVKTTEGGLAHIKRRQVSEIGIPDLTNPEAYNWWKEKVKDLLRLGIRVLKPDYTDRIPEDALFFNGYTGKDMHNAYIYLYIKACYDATQEIHGTSLVWKRPGFLGTGKFAGTWSGDVESSFEGLKYTIRGGLSVGFTGEGYWSSDIAGFKGEKPSPELYIRWSQVGMLCSLARYHGTTEREPWFYGEQAVNIVRDYSELRYSLVPYMLEMATEAEDRGLPMMRHLALEFQNDAFVHAIDDEFLLGEDILVAPILEAGATKRDIYLPAGAWYDRKTGERYPGRSTITVDVTLEDIPIFIREGAVIPQFKRKLQHLKDFETEAVEICVYGKAKKMQGTLVSENRVRYAYTILADGSISTDYPGEVTLRQMYEA</sequence>
<dbReference type="Pfam" id="PF13802">
    <property type="entry name" value="Gal_mutarotas_2"/>
    <property type="match status" value="1"/>
</dbReference>
<dbReference type="GO" id="GO:0005975">
    <property type="term" value="P:carbohydrate metabolic process"/>
    <property type="evidence" value="ECO:0007669"/>
    <property type="project" value="InterPro"/>
</dbReference>
<feature type="domain" description="Glycoside hydrolase family 31 N-terminal" evidence="4">
    <location>
        <begin position="93"/>
        <end position="233"/>
    </location>
</feature>
<feature type="domain" description="Glycoside hydrolase family 31 TIM barrel" evidence="3">
    <location>
        <begin position="277"/>
        <end position="592"/>
    </location>
</feature>
<reference evidence="6 7" key="1">
    <citation type="submission" date="2016-10" db="EMBL/GenBank/DDBJ databases">
        <authorList>
            <person name="Varghese N."/>
            <person name="Submissions S."/>
        </authorList>
    </citation>
    <scope>NUCLEOTIDE SEQUENCE [LARGE SCALE GENOMIC DNA]</scope>
    <source>
        <strain evidence="6 7">ATCC 49954</strain>
    </source>
</reference>
<dbReference type="InterPro" id="IPR051816">
    <property type="entry name" value="Glycosyl_Hydrolase_31"/>
</dbReference>
<dbReference type="InterPro" id="IPR013780">
    <property type="entry name" value="Glyco_hydro_b"/>
</dbReference>
<dbReference type="InterPro" id="IPR017853">
    <property type="entry name" value="GH"/>
</dbReference>
<proteinExistence type="inferred from homology"/>
<gene>
    <name evidence="6" type="ORF">SAMN05421782_10158</name>
</gene>
<dbReference type="PANTHER" id="PTHR43863:SF2">
    <property type="entry name" value="MALTASE-GLUCOAMYLASE"/>
    <property type="match status" value="1"/>
</dbReference>
<dbReference type="Gene3D" id="2.60.40.1760">
    <property type="entry name" value="glycosyl hydrolase (family 31)"/>
    <property type="match status" value="1"/>
</dbReference>
<dbReference type="InterPro" id="IPR048395">
    <property type="entry name" value="Glyco_hydro_31_C"/>
</dbReference>